<proteinExistence type="predicted"/>
<gene>
    <name evidence="1" type="ORF">Epro_0614</name>
</gene>
<dbReference type="PROSITE" id="PS51257">
    <property type="entry name" value="PROKAR_LIPOPROTEIN"/>
    <property type="match status" value="1"/>
</dbReference>
<organism evidence="1 2">
    <name type="scientific">Endomicrobium proavitum</name>
    <dbReference type="NCBI Taxonomy" id="1408281"/>
    <lineage>
        <taxon>Bacteria</taxon>
        <taxon>Pseudomonadati</taxon>
        <taxon>Elusimicrobiota</taxon>
        <taxon>Endomicrobiia</taxon>
        <taxon>Endomicrobiales</taxon>
        <taxon>Endomicrobiaceae</taxon>
        <taxon>Endomicrobium</taxon>
    </lineage>
</organism>
<dbReference type="EMBL" id="CP009498">
    <property type="protein sequence ID" value="AKL97993.1"/>
    <property type="molecule type" value="Genomic_DNA"/>
</dbReference>
<dbReference type="STRING" id="1408281.Epro_0614"/>
<dbReference type="Gene3D" id="2.60.120.430">
    <property type="entry name" value="Galactose-binding lectin"/>
    <property type="match status" value="1"/>
</dbReference>
<evidence type="ECO:0000313" key="2">
    <source>
        <dbReference type="Proteomes" id="UP000035337"/>
    </source>
</evidence>
<sequence>MKKILILATLFLVSGAILIACAPEKLKRLTQNTLRVKIESQFLTASNGSLLNSDVVDLKAILLNSRGEEITSDVHWSIKNDTDQTIIGTFSNSEAKETTFEVSALAGQVYGQIIAECGGVTASFPIVVNAAPIGSVAIYTSTNTLSAGESAIIYAVALDTAGAPMSGMPAVNWTITPGGYGNYINVNSSTISFTANAVVGNITVNASVAGVMSNSIILGINSPAPGNRRYILSDAGVGPDLMTDLGLYGQNGGTTSVNTHMIGGGAPGDSASYQRIYFDNIEAWSGWFYNYGTGTYVPDTHVDVPVNLSGFTKLVIWLKSPTPNAAIQVEFATAAGYRKWMTGIGAWPPLTSSWQKYEMDISDLIAINPMVVVPVNIVFAQVDLVLQLGLPIPVPPEYIDYDYVYFEE</sequence>
<evidence type="ECO:0000313" key="1">
    <source>
        <dbReference type="EMBL" id="AKL97993.1"/>
    </source>
</evidence>
<keyword evidence="2" id="KW-1185">Reference proteome</keyword>
<dbReference type="Proteomes" id="UP000035337">
    <property type="component" value="Chromosome"/>
</dbReference>
<reference evidence="1 2" key="1">
    <citation type="submission" date="2014-09" db="EMBL/GenBank/DDBJ databases">
        <title>Complete genome sequence of Endomicrobium proavitum.</title>
        <authorList>
            <person name="Zheng H."/>
        </authorList>
    </citation>
    <scope>NUCLEOTIDE SEQUENCE [LARGE SCALE GENOMIC DNA]</scope>
    <source>
        <strain evidence="1 2">Rsa215</strain>
    </source>
</reference>
<dbReference type="AlphaFoldDB" id="A0A0G3WI76"/>
<dbReference type="KEGG" id="epo:Epro_0614"/>
<accession>A0A0G3WI76</accession>
<name>A0A0G3WI76_9BACT</name>
<protein>
    <submittedName>
        <fullName evidence="1">Uncharacterized protein</fullName>
    </submittedName>
</protein>